<protein>
    <submittedName>
        <fullName evidence="1">Uncharacterized protein</fullName>
    </submittedName>
</protein>
<proteinExistence type="predicted"/>
<organism evidence="1 2">
    <name type="scientific">Candidatus Staskawiczbacteria bacterium RIFCSPHIGHO2_01_FULL_34_27</name>
    <dbReference type="NCBI Taxonomy" id="1802199"/>
    <lineage>
        <taxon>Bacteria</taxon>
        <taxon>Candidatus Staskawicziibacteriota</taxon>
    </lineage>
</organism>
<evidence type="ECO:0000313" key="2">
    <source>
        <dbReference type="Proteomes" id="UP000178991"/>
    </source>
</evidence>
<dbReference type="AlphaFoldDB" id="A0A1G2HK39"/>
<comment type="caution">
    <text evidence="1">The sequence shown here is derived from an EMBL/GenBank/DDBJ whole genome shotgun (WGS) entry which is preliminary data.</text>
</comment>
<name>A0A1G2HK39_9BACT</name>
<dbReference type="Proteomes" id="UP000178991">
    <property type="component" value="Unassembled WGS sequence"/>
</dbReference>
<dbReference type="EMBL" id="MHOL01000011">
    <property type="protein sequence ID" value="OGZ62884.1"/>
    <property type="molecule type" value="Genomic_DNA"/>
</dbReference>
<gene>
    <name evidence="1" type="ORF">A2639_00070</name>
</gene>
<sequence>MELIYYLDHDERYKHLPPRVRLQYPDEIRTGLPHRPVIKRVKNYKDLTREDQLRYGVDLIDLAAKDIPFREGMNKGQ</sequence>
<accession>A0A1G2HK39</accession>
<reference evidence="1 2" key="1">
    <citation type="journal article" date="2016" name="Nat. Commun.">
        <title>Thousands of microbial genomes shed light on interconnected biogeochemical processes in an aquifer system.</title>
        <authorList>
            <person name="Anantharaman K."/>
            <person name="Brown C.T."/>
            <person name="Hug L.A."/>
            <person name="Sharon I."/>
            <person name="Castelle C.J."/>
            <person name="Probst A.J."/>
            <person name="Thomas B.C."/>
            <person name="Singh A."/>
            <person name="Wilkins M.J."/>
            <person name="Karaoz U."/>
            <person name="Brodie E.L."/>
            <person name="Williams K.H."/>
            <person name="Hubbard S.S."/>
            <person name="Banfield J.F."/>
        </authorList>
    </citation>
    <scope>NUCLEOTIDE SEQUENCE [LARGE SCALE GENOMIC DNA]</scope>
</reference>
<evidence type="ECO:0000313" key="1">
    <source>
        <dbReference type="EMBL" id="OGZ62884.1"/>
    </source>
</evidence>